<dbReference type="Proteomes" id="UP000575397">
    <property type="component" value="Unassembled WGS sequence"/>
</dbReference>
<dbReference type="RefSeq" id="WP_004017559.1">
    <property type="nucleotide sequence ID" value="NZ_CAMPNB010000006.1"/>
</dbReference>
<dbReference type="AlphaFoldDB" id="A0A7Y0Y2V6"/>
<keyword evidence="1" id="KW-1133">Transmembrane helix</keyword>
<evidence type="ECO:0000313" key="4">
    <source>
        <dbReference type="Proteomes" id="UP000575397"/>
    </source>
</evidence>
<sequence>MKPNPAGLDKVPLAMVQGTMEAVDIMVFIFTLGGLIAWSGRPAPSNPAWWR</sequence>
<organism evidence="3 4">
    <name type="scientific">Mobiluncus mulieris</name>
    <dbReference type="NCBI Taxonomy" id="2052"/>
    <lineage>
        <taxon>Bacteria</taxon>
        <taxon>Bacillati</taxon>
        <taxon>Actinomycetota</taxon>
        <taxon>Actinomycetes</taxon>
        <taxon>Actinomycetales</taxon>
        <taxon>Actinomycetaceae</taxon>
        <taxon>Mobiluncus</taxon>
    </lineage>
</organism>
<evidence type="ECO:0000313" key="5">
    <source>
        <dbReference type="Proteomes" id="UP000578252"/>
    </source>
</evidence>
<dbReference type="EMBL" id="JABCUS010000018">
    <property type="protein sequence ID" value="NMX03987.1"/>
    <property type="molecule type" value="Genomic_DNA"/>
</dbReference>
<reference evidence="4 5" key="1">
    <citation type="submission" date="2020-04" db="EMBL/GenBank/DDBJ databases">
        <title>Antimicrobial susceptibility and clonality of vaginal-derived multi-drug resistant Mobiluncus isolates in China.</title>
        <authorList>
            <person name="Zhang X."/>
        </authorList>
    </citation>
    <scope>NUCLEOTIDE SEQUENCE [LARGE SCALE GENOMIC DNA]</scope>
    <source>
        <strain evidence="3 4">12</strain>
        <strain evidence="2 5">13</strain>
    </source>
</reference>
<comment type="caution">
    <text evidence="3">The sequence shown here is derived from an EMBL/GenBank/DDBJ whole genome shotgun (WGS) entry which is preliminary data.</text>
</comment>
<gene>
    <name evidence="3" type="ORF">HHJ77_08625</name>
    <name evidence="2" type="ORF">HHJ78_04985</name>
</gene>
<protein>
    <submittedName>
        <fullName evidence="3">C4-dicarboxylate ABC transporter</fullName>
    </submittedName>
</protein>
<evidence type="ECO:0000313" key="3">
    <source>
        <dbReference type="EMBL" id="NMX03987.1"/>
    </source>
</evidence>
<accession>A0A7Y0Y2V6</accession>
<proteinExistence type="predicted"/>
<name>A0A7Y0Y2V6_9ACTO</name>
<keyword evidence="1" id="KW-0812">Transmembrane</keyword>
<evidence type="ECO:0000256" key="1">
    <source>
        <dbReference type="SAM" id="Phobius"/>
    </source>
</evidence>
<feature type="transmembrane region" description="Helical" evidence="1">
    <location>
        <begin position="21"/>
        <end position="40"/>
    </location>
</feature>
<keyword evidence="1" id="KW-0472">Membrane</keyword>
<dbReference type="EMBL" id="JABCUR010000003">
    <property type="protein sequence ID" value="NMW64900.1"/>
    <property type="molecule type" value="Genomic_DNA"/>
</dbReference>
<dbReference type="GeneID" id="66164770"/>
<dbReference type="Proteomes" id="UP000578252">
    <property type="component" value="Unassembled WGS sequence"/>
</dbReference>
<evidence type="ECO:0000313" key="2">
    <source>
        <dbReference type="EMBL" id="NMW64900.1"/>
    </source>
</evidence>